<name>A0A446C6T5_9BURK</name>
<evidence type="ECO:0000256" key="1">
    <source>
        <dbReference type="ARBA" id="ARBA00004141"/>
    </source>
</evidence>
<dbReference type="Proteomes" id="UP000289465">
    <property type="component" value="Unassembled WGS sequence"/>
</dbReference>
<evidence type="ECO:0000313" key="13">
    <source>
        <dbReference type="EMBL" id="WXR75645.1"/>
    </source>
</evidence>
<gene>
    <name evidence="13" type="primary">mgtE</name>
    <name evidence="12" type="ORF">AVE30378_00563</name>
    <name evidence="13" type="ORF">WHX56_09125</name>
</gene>
<dbReference type="SMART" id="SM00924">
    <property type="entry name" value="MgtE_N"/>
    <property type="match status" value="1"/>
</dbReference>
<proteinExistence type="inferred from homology"/>
<dbReference type="Proteomes" id="UP001456224">
    <property type="component" value="Chromosome"/>
</dbReference>
<keyword evidence="15" id="KW-1185">Reference proteome</keyword>
<reference evidence="13 15" key="2">
    <citation type="submission" date="2024-03" db="EMBL/GenBank/DDBJ databases">
        <title>Reference genomes for the five species model microbial community.</title>
        <authorList>
            <person name="Padfield D."/>
        </authorList>
    </citation>
    <scope>NUCLEOTIDE SEQUENCE [LARGE SCALE GENOMIC DNA]</scope>
    <source>
        <strain evidence="13 15">AB1</strain>
    </source>
</reference>
<dbReference type="SUPFAM" id="SSF158791">
    <property type="entry name" value="MgtE N-terminal domain-like"/>
    <property type="match status" value="1"/>
</dbReference>
<dbReference type="Pfam" id="PF01769">
    <property type="entry name" value="MgtE"/>
    <property type="match status" value="1"/>
</dbReference>
<dbReference type="Gene3D" id="1.10.357.20">
    <property type="entry name" value="SLC41 divalent cation transporters, integral membrane domain"/>
    <property type="match status" value="1"/>
</dbReference>
<dbReference type="PANTHER" id="PTHR43773:SF1">
    <property type="entry name" value="MAGNESIUM TRANSPORTER MGTE"/>
    <property type="match status" value="1"/>
</dbReference>
<accession>A0A446C6T5</accession>
<evidence type="ECO:0000256" key="4">
    <source>
        <dbReference type="ARBA" id="ARBA00022692"/>
    </source>
</evidence>
<dbReference type="Pfam" id="PF03448">
    <property type="entry name" value="MgtE_N"/>
    <property type="match status" value="1"/>
</dbReference>
<evidence type="ECO:0000256" key="3">
    <source>
        <dbReference type="ARBA" id="ARBA00022448"/>
    </source>
</evidence>
<dbReference type="GO" id="GO:0005886">
    <property type="term" value="C:plasma membrane"/>
    <property type="evidence" value="ECO:0007669"/>
    <property type="project" value="UniProtKB-SubCell"/>
</dbReference>
<keyword evidence="9" id="KW-1003">Cell membrane</keyword>
<keyword evidence="5 9" id="KW-0460">Magnesium</keyword>
<dbReference type="InterPro" id="IPR000644">
    <property type="entry name" value="CBS_dom"/>
</dbReference>
<dbReference type="GO" id="GO:0015095">
    <property type="term" value="F:magnesium ion transmembrane transporter activity"/>
    <property type="evidence" value="ECO:0007669"/>
    <property type="project" value="UniProtKB-UniRule"/>
</dbReference>
<feature type="transmembrane region" description="Helical" evidence="9">
    <location>
        <begin position="428"/>
        <end position="453"/>
    </location>
</feature>
<dbReference type="GO" id="GO:0046872">
    <property type="term" value="F:metal ion binding"/>
    <property type="evidence" value="ECO:0007669"/>
    <property type="project" value="UniProtKB-KW"/>
</dbReference>
<keyword evidence="3 9" id="KW-0813">Transport</keyword>
<keyword evidence="7 9" id="KW-0472">Membrane</keyword>
<feature type="transmembrane region" description="Helical" evidence="9">
    <location>
        <begin position="401"/>
        <end position="422"/>
    </location>
</feature>
<dbReference type="SMART" id="SM00116">
    <property type="entry name" value="CBS"/>
    <property type="match status" value="2"/>
</dbReference>
<dbReference type="SUPFAM" id="SSF54631">
    <property type="entry name" value="CBS-domain pair"/>
    <property type="match status" value="1"/>
</dbReference>
<feature type="transmembrane region" description="Helical" evidence="9">
    <location>
        <begin position="465"/>
        <end position="489"/>
    </location>
</feature>
<dbReference type="CDD" id="cd04606">
    <property type="entry name" value="CBS_pair_Mg_transporter"/>
    <property type="match status" value="1"/>
</dbReference>
<dbReference type="InterPro" id="IPR046342">
    <property type="entry name" value="CBS_dom_sf"/>
</dbReference>
<keyword evidence="8" id="KW-0129">CBS domain</keyword>
<evidence type="ECO:0000256" key="9">
    <source>
        <dbReference type="RuleBase" id="RU362011"/>
    </source>
</evidence>
<dbReference type="PANTHER" id="PTHR43773">
    <property type="entry name" value="MAGNESIUM TRANSPORTER MGTE"/>
    <property type="match status" value="1"/>
</dbReference>
<evidence type="ECO:0000259" key="11">
    <source>
        <dbReference type="PROSITE" id="PS51371"/>
    </source>
</evidence>
<comment type="subcellular location">
    <subcellularLocation>
        <location evidence="9">Cell membrane</location>
        <topology evidence="9">Multi-pass membrane protein</topology>
    </subcellularLocation>
    <subcellularLocation>
        <location evidence="1">Membrane</location>
        <topology evidence="1">Multi-pass membrane protein</topology>
    </subcellularLocation>
</comment>
<evidence type="ECO:0000313" key="15">
    <source>
        <dbReference type="Proteomes" id="UP001456224"/>
    </source>
</evidence>
<dbReference type="EMBL" id="CP148753">
    <property type="protein sequence ID" value="WXR75645.1"/>
    <property type="molecule type" value="Genomic_DNA"/>
</dbReference>
<dbReference type="InterPro" id="IPR036739">
    <property type="entry name" value="SLC41_membr_dom_sf"/>
</dbReference>
<feature type="domain" description="CBS" evidence="11">
    <location>
        <begin position="246"/>
        <end position="302"/>
    </location>
</feature>
<evidence type="ECO:0000256" key="2">
    <source>
        <dbReference type="ARBA" id="ARBA00009749"/>
    </source>
</evidence>
<sequence>MTQSAAAQKPPATPRRLDPEDAQHALAEVQERLRRQQLVADLVHRQEEGDSKASLVEDLVHRQHEAELKTLLDGLHPADIAFILESLPKDERQAIWALVSPEHDADVLLEVEDWVRESLIEAMDRQDLVAATGNMDADELADLAPDLPPDVVAEVQKGLTEEERAQLLEAMGYPEDSVGAIMDFEMVRVREDVTLEVVLRYLRRLHELPDHTDQIFVVDRQDRLQGILPLSRLLVSEPETEVRAVMNSDFLALNPLDSDADAAGAFERYDLVSAPVMDDQGRLIGRVTIADVVDVMREDSQEQALSRAGLQEEDIFAPVATALRNRAPWLLFNLCTAATASFVASRFEGTVSQIVILAFLMSIVAGIGGNSGNQTMTLIIRALAMGRITGRNLWQLVKRELFVTLMVGLCGSLVAALFAWAISHSVSIALVMMAAMVCNMLVGASVGVLVPMVRARFGKDPAMGSSVLLTFATDSLGFFIFLGLATIFLL</sequence>
<dbReference type="OrthoDB" id="9790355at2"/>
<evidence type="ECO:0000256" key="10">
    <source>
        <dbReference type="SAM" id="MobiDB-lite"/>
    </source>
</evidence>
<evidence type="ECO:0000313" key="14">
    <source>
        <dbReference type="Proteomes" id="UP000289465"/>
    </source>
</evidence>
<evidence type="ECO:0000256" key="6">
    <source>
        <dbReference type="ARBA" id="ARBA00022989"/>
    </source>
</evidence>
<evidence type="ECO:0000313" key="12">
    <source>
        <dbReference type="EMBL" id="SSW63530.1"/>
    </source>
</evidence>
<dbReference type="AlphaFoldDB" id="A0A446C6T5"/>
<dbReference type="InterPro" id="IPR006668">
    <property type="entry name" value="Mg_transptr_MgtE_intracell_dom"/>
</dbReference>
<keyword evidence="6 9" id="KW-1133">Transmembrane helix</keyword>
<organism evidence="12 14">
    <name type="scientific">Achromobacter veterisilvae</name>
    <dbReference type="NCBI Taxonomy" id="2069367"/>
    <lineage>
        <taxon>Bacteria</taxon>
        <taxon>Pseudomonadati</taxon>
        <taxon>Pseudomonadota</taxon>
        <taxon>Betaproteobacteria</taxon>
        <taxon>Burkholderiales</taxon>
        <taxon>Alcaligenaceae</taxon>
        <taxon>Achromobacter</taxon>
    </lineage>
</organism>
<dbReference type="SUPFAM" id="SSF161093">
    <property type="entry name" value="MgtE membrane domain-like"/>
    <property type="match status" value="1"/>
</dbReference>
<dbReference type="Gene3D" id="1.25.60.10">
    <property type="entry name" value="MgtE N-terminal domain-like"/>
    <property type="match status" value="1"/>
</dbReference>
<feature type="transmembrane region" description="Helical" evidence="9">
    <location>
        <begin position="354"/>
        <end position="380"/>
    </location>
</feature>
<comment type="function">
    <text evidence="9">Acts as a magnesium transporter.</text>
</comment>
<keyword evidence="9" id="KW-0479">Metal-binding</keyword>
<dbReference type="Pfam" id="PF00571">
    <property type="entry name" value="CBS"/>
    <property type="match status" value="2"/>
</dbReference>
<keyword evidence="4 9" id="KW-0812">Transmembrane</keyword>
<comment type="similarity">
    <text evidence="2 9">Belongs to the SLC41A transporter family.</text>
</comment>
<feature type="domain" description="CBS" evidence="11">
    <location>
        <begin position="182"/>
        <end position="245"/>
    </location>
</feature>
<dbReference type="NCBIfam" id="TIGR00400">
    <property type="entry name" value="mgtE"/>
    <property type="match status" value="1"/>
</dbReference>
<dbReference type="InterPro" id="IPR006669">
    <property type="entry name" value="MgtE_transporter"/>
</dbReference>
<evidence type="ECO:0000256" key="8">
    <source>
        <dbReference type="PROSITE-ProRule" id="PRU00703"/>
    </source>
</evidence>
<protein>
    <recommendedName>
        <fullName evidence="9">Magnesium transporter MgtE</fullName>
    </recommendedName>
</protein>
<comment type="caution">
    <text evidence="9">Lacks conserved residue(s) required for the propagation of feature annotation.</text>
</comment>
<dbReference type="EMBL" id="UFQC01000002">
    <property type="protein sequence ID" value="SSW63530.1"/>
    <property type="molecule type" value="Genomic_DNA"/>
</dbReference>
<dbReference type="RefSeq" id="WP_129239252.1">
    <property type="nucleotide sequence ID" value="NZ_CP148753.1"/>
</dbReference>
<evidence type="ECO:0000256" key="5">
    <source>
        <dbReference type="ARBA" id="ARBA00022842"/>
    </source>
</evidence>
<comment type="subunit">
    <text evidence="9">Homodimer.</text>
</comment>
<reference evidence="12 14" key="1">
    <citation type="submission" date="2018-07" db="EMBL/GenBank/DDBJ databases">
        <authorList>
            <person name="Peeters C."/>
        </authorList>
    </citation>
    <scope>NUCLEOTIDE SEQUENCE [LARGE SCALE GENOMIC DNA]</scope>
    <source>
        <strain evidence="12 14">LMG 30378</strain>
    </source>
</reference>
<dbReference type="InterPro" id="IPR038076">
    <property type="entry name" value="MgtE_N_sf"/>
</dbReference>
<feature type="region of interest" description="Disordered" evidence="10">
    <location>
        <begin position="1"/>
        <end position="21"/>
    </location>
</feature>
<evidence type="ECO:0000256" key="7">
    <source>
        <dbReference type="ARBA" id="ARBA00023136"/>
    </source>
</evidence>
<dbReference type="InterPro" id="IPR006667">
    <property type="entry name" value="SLC41_membr_dom"/>
</dbReference>
<dbReference type="PROSITE" id="PS51371">
    <property type="entry name" value="CBS"/>
    <property type="match status" value="2"/>
</dbReference>
<dbReference type="Gene3D" id="3.10.580.10">
    <property type="entry name" value="CBS-domain"/>
    <property type="match status" value="1"/>
</dbReference>